<accession>A0A330L943</accession>
<evidence type="ECO:0000313" key="7">
    <source>
        <dbReference type="Proteomes" id="UP000248168"/>
    </source>
</evidence>
<dbReference type="GO" id="GO:0006355">
    <property type="term" value="P:regulation of DNA-templated transcription"/>
    <property type="evidence" value="ECO:0007669"/>
    <property type="project" value="InterPro"/>
</dbReference>
<dbReference type="InterPro" id="IPR000792">
    <property type="entry name" value="Tscrpt_reg_LuxR_C"/>
</dbReference>
<dbReference type="Gene3D" id="1.10.10.10">
    <property type="entry name" value="Winged helix-like DNA-binding domain superfamily/Winged helix DNA-binding domain"/>
    <property type="match status" value="1"/>
</dbReference>
<dbReference type="PANTHER" id="PTHR43214">
    <property type="entry name" value="TWO-COMPONENT RESPONSE REGULATOR"/>
    <property type="match status" value="1"/>
</dbReference>
<dbReference type="InterPro" id="IPR039420">
    <property type="entry name" value="WalR-like"/>
</dbReference>
<dbReference type="EMBL" id="OUNR01000017">
    <property type="protein sequence ID" value="SPP65779.1"/>
    <property type="molecule type" value="Genomic_DNA"/>
</dbReference>
<dbReference type="OrthoDB" id="9779069at2"/>
<dbReference type="Proteomes" id="UP000248168">
    <property type="component" value="Unassembled WGS sequence"/>
</dbReference>
<evidence type="ECO:0000256" key="3">
    <source>
        <dbReference type="PROSITE-ProRule" id="PRU00169"/>
    </source>
</evidence>
<evidence type="ECO:0000256" key="1">
    <source>
        <dbReference type="ARBA" id="ARBA00022553"/>
    </source>
</evidence>
<dbReference type="InterPro" id="IPR036388">
    <property type="entry name" value="WH-like_DNA-bd_sf"/>
</dbReference>
<dbReference type="AlphaFoldDB" id="A0A330L943"/>
<dbReference type="Pfam" id="PF00072">
    <property type="entry name" value="Response_reg"/>
    <property type="match status" value="1"/>
</dbReference>
<dbReference type="SMART" id="SM00421">
    <property type="entry name" value="HTH_LUXR"/>
    <property type="match status" value="1"/>
</dbReference>
<feature type="domain" description="Response regulatory" evidence="5">
    <location>
        <begin position="5"/>
        <end position="119"/>
    </location>
</feature>
<dbReference type="InterPro" id="IPR058245">
    <property type="entry name" value="NreC/VraR/RcsB-like_REC"/>
</dbReference>
<dbReference type="SUPFAM" id="SSF46894">
    <property type="entry name" value="C-terminal effector domain of the bipartite response regulators"/>
    <property type="match status" value="1"/>
</dbReference>
<dbReference type="InParanoid" id="A0A330L943"/>
<dbReference type="InterPro" id="IPR011006">
    <property type="entry name" value="CheY-like_superfamily"/>
</dbReference>
<dbReference type="RefSeq" id="WP_121990014.1">
    <property type="nucleotide sequence ID" value="NZ_OUNR01000017.1"/>
</dbReference>
<name>A0A330L943_9BACT</name>
<evidence type="ECO:0000256" key="2">
    <source>
        <dbReference type="ARBA" id="ARBA00023125"/>
    </source>
</evidence>
<sequence length="211" mass="23151">MKKPTVILADDHTLVLEGFRRLLEAHCELLATAGDGQALLQAVAQHRPDIVILDISMPVMNGMEAARALRTKYPALKLVFVTMHADPAYIRAAFQAGASGYILKQSLGDELPQALHTVLQGQIYITPLIAKDVVDGLLHSDTQPLVELTARQQEVLQLIVDGLSAKDIAVKLSISHRTVEFHKAQLMQQLNLHSTVELIKFALTNGLVRLT</sequence>
<organism evidence="6 7">
    <name type="scientific">Nitrospira lenta</name>
    <dbReference type="NCBI Taxonomy" id="1436998"/>
    <lineage>
        <taxon>Bacteria</taxon>
        <taxon>Pseudomonadati</taxon>
        <taxon>Nitrospirota</taxon>
        <taxon>Nitrospiria</taxon>
        <taxon>Nitrospirales</taxon>
        <taxon>Nitrospiraceae</taxon>
        <taxon>Nitrospira</taxon>
    </lineage>
</organism>
<dbReference type="PRINTS" id="PR00038">
    <property type="entry name" value="HTHLUXR"/>
</dbReference>
<dbReference type="CDD" id="cd17535">
    <property type="entry name" value="REC_NarL-like"/>
    <property type="match status" value="1"/>
</dbReference>
<dbReference type="Gene3D" id="3.40.50.2300">
    <property type="match status" value="1"/>
</dbReference>
<dbReference type="PANTHER" id="PTHR43214:SF43">
    <property type="entry name" value="TWO-COMPONENT RESPONSE REGULATOR"/>
    <property type="match status" value="1"/>
</dbReference>
<dbReference type="CDD" id="cd06170">
    <property type="entry name" value="LuxR_C_like"/>
    <property type="match status" value="1"/>
</dbReference>
<dbReference type="Pfam" id="PF00196">
    <property type="entry name" value="GerE"/>
    <property type="match status" value="1"/>
</dbReference>
<dbReference type="PROSITE" id="PS50043">
    <property type="entry name" value="HTH_LUXR_2"/>
    <property type="match status" value="1"/>
</dbReference>
<evidence type="ECO:0000313" key="6">
    <source>
        <dbReference type="EMBL" id="SPP65779.1"/>
    </source>
</evidence>
<evidence type="ECO:0000259" key="5">
    <source>
        <dbReference type="PROSITE" id="PS50110"/>
    </source>
</evidence>
<protein>
    <submittedName>
        <fullName evidence="6">Response regulator, LuxR family</fullName>
    </submittedName>
</protein>
<evidence type="ECO:0000259" key="4">
    <source>
        <dbReference type="PROSITE" id="PS50043"/>
    </source>
</evidence>
<keyword evidence="1 3" id="KW-0597">Phosphoprotein</keyword>
<feature type="modified residue" description="4-aspartylphosphate" evidence="3">
    <location>
        <position position="54"/>
    </location>
</feature>
<dbReference type="GO" id="GO:0003677">
    <property type="term" value="F:DNA binding"/>
    <property type="evidence" value="ECO:0007669"/>
    <property type="project" value="UniProtKB-KW"/>
</dbReference>
<keyword evidence="2" id="KW-0238">DNA-binding</keyword>
<dbReference type="GO" id="GO:0000160">
    <property type="term" value="P:phosphorelay signal transduction system"/>
    <property type="evidence" value="ECO:0007669"/>
    <property type="project" value="InterPro"/>
</dbReference>
<reference evidence="7" key="1">
    <citation type="submission" date="2018-04" db="EMBL/GenBank/DDBJ databases">
        <authorList>
            <person name="Lucker S."/>
            <person name="Sakoula D."/>
        </authorList>
    </citation>
    <scope>NUCLEOTIDE SEQUENCE [LARGE SCALE GENOMIC DNA]</scope>
</reference>
<keyword evidence="7" id="KW-1185">Reference proteome</keyword>
<dbReference type="InterPro" id="IPR016032">
    <property type="entry name" value="Sig_transdc_resp-reg_C-effctor"/>
</dbReference>
<dbReference type="SMART" id="SM00448">
    <property type="entry name" value="REC"/>
    <property type="match status" value="1"/>
</dbReference>
<gene>
    <name evidence="6" type="ORF">NITLEN_40252</name>
</gene>
<proteinExistence type="predicted"/>
<feature type="domain" description="HTH luxR-type" evidence="4">
    <location>
        <begin position="141"/>
        <end position="206"/>
    </location>
</feature>
<dbReference type="SUPFAM" id="SSF52172">
    <property type="entry name" value="CheY-like"/>
    <property type="match status" value="1"/>
</dbReference>
<dbReference type="InterPro" id="IPR001789">
    <property type="entry name" value="Sig_transdc_resp-reg_receiver"/>
</dbReference>
<dbReference type="PROSITE" id="PS50110">
    <property type="entry name" value="RESPONSE_REGULATORY"/>
    <property type="match status" value="1"/>
</dbReference>